<dbReference type="SUPFAM" id="SSF141318">
    <property type="entry name" value="TM0957-like"/>
    <property type="match status" value="1"/>
</dbReference>
<evidence type="ECO:0000313" key="2">
    <source>
        <dbReference type="Proteomes" id="UP000824150"/>
    </source>
</evidence>
<reference evidence="1" key="1">
    <citation type="journal article" date="2021" name="PeerJ">
        <title>Extensive microbial diversity within the chicken gut microbiome revealed by metagenomics and culture.</title>
        <authorList>
            <person name="Gilroy R."/>
            <person name="Ravi A."/>
            <person name="Getino M."/>
            <person name="Pursley I."/>
            <person name="Horton D.L."/>
            <person name="Alikhan N.F."/>
            <person name="Baker D."/>
            <person name="Gharbi K."/>
            <person name="Hall N."/>
            <person name="Watson M."/>
            <person name="Adriaenssens E.M."/>
            <person name="Foster-Nyarko E."/>
            <person name="Jarju S."/>
            <person name="Secka A."/>
            <person name="Antonio M."/>
            <person name="Oren A."/>
            <person name="Chaudhuri R.R."/>
            <person name="La Ragione R."/>
            <person name="Hildebrand F."/>
            <person name="Pallen M.J."/>
        </authorList>
    </citation>
    <scope>NUCLEOTIDE SEQUENCE</scope>
    <source>
        <strain evidence="1">687</strain>
    </source>
</reference>
<protein>
    <submittedName>
        <fullName evidence="1">DUF2291 domain-containing protein</fullName>
    </submittedName>
</protein>
<dbReference type="InterPro" id="IPR014582">
    <property type="entry name" value="UCP033535_lipo"/>
</dbReference>
<dbReference type="Gene3D" id="2.40.50.420">
    <property type="entry name" value="Envelope glycoprotein gp160, DUF2291, alpha/beta domain"/>
    <property type="match status" value="1"/>
</dbReference>
<dbReference type="Pfam" id="PF10054">
    <property type="entry name" value="DUF2291"/>
    <property type="match status" value="1"/>
</dbReference>
<comment type="caution">
    <text evidence="1">The sequence shown here is derived from an EMBL/GenBank/DDBJ whole genome shotgun (WGS) entry which is preliminary data.</text>
</comment>
<accession>A0A9E2NT56</accession>
<dbReference type="PIRSF" id="PIRSF033535">
    <property type="entry name" value="UCP033535_plp"/>
    <property type="match status" value="1"/>
</dbReference>
<dbReference type="InterPro" id="IPR036215">
    <property type="entry name" value="TM0957-like_sf"/>
</dbReference>
<name>A0A9E2NT56_9GAMM</name>
<evidence type="ECO:0000313" key="1">
    <source>
        <dbReference type="EMBL" id="MBU3826129.1"/>
    </source>
</evidence>
<sequence length="213" mass="23133">MSKRNLIIGAAVVAVLAYGGLTATIIPEGTEAQLTGEKVFDPTANAQSFWQEQGPSYFEQNAVDLAQLFNEAGGDLTTVASKYGHYSMGDSGELSFIVKGTGTITTVKNKLRSGYLAFKPDGIDNNVSYRLQIGPVFKNASVRDTISTLSFHDYKNQIEWAQVSVALHDLVLKEVIQPVDVANAEGKRVEYVGCYTVTRPSQVLITPVVLKIQ</sequence>
<proteinExistence type="predicted"/>
<dbReference type="Gene3D" id="1.10.10.1260">
    <property type="entry name" value="Envelope glycoprotein gp160, DUF2291, helical domain"/>
    <property type="match status" value="1"/>
</dbReference>
<dbReference type="Proteomes" id="UP000824150">
    <property type="component" value="Unassembled WGS sequence"/>
</dbReference>
<dbReference type="EMBL" id="JAHLFG010000015">
    <property type="protein sequence ID" value="MBU3826129.1"/>
    <property type="molecule type" value="Genomic_DNA"/>
</dbReference>
<reference evidence="1" key="2">
    <citation type="submission" date="2021-04" db="EMBL/GenBank/DDBJ databases">
        <authorList>
            <person name="Gilroy R."/>
        </authorList>
    </citation>
    <scope>NUCLEOTIDE SEQUENCE</scope>
    <source>
        <strain evidence="1">687</strain>
    </source>
</reference>
<dbReference type="AlphaFoldDB" id="A0A9E2NT56"/>
<gene>
    <name evidence="1" type="ORF">IAA31_01345</name>
</gene>
<organism evidence="1 2">
    <name type="scientific">Candidatus Anaerobiospirillum merdipullorum</name>
    <dbReference type="NCBI Taxonomy" id="2838450"/>
    <lineage>
        <taxon>Bacteria</taxon>
        <taxon>Pseudomonadati</taxon>
        <taxon>Pseudomonadota</taxon>
        <taxon>Gammaproteobacteria</taxon>
        <taxon>Aeromonadales</taxon>
        <taxon>Succinivibrionaceae</taxon>
        <taxon>Anaerobiospirillum</taxon>
    </lineage>
</organism>